<accession>A0AA38GRP3</accession>
<organism evidence="1 2">
    <name type="scientific">Taxus chinensis</name>
    <name type="common">Chinese yew</name>
    <name type="synonym">Taxus wallichiana var. chinensis</name>
    <dbReference type="NCBI Taxonomy" id="29808"/>
    <lineage>
        <taxon>Eukaryota</taxon>
        <taxon>Viridiplantae</taxon>
        <taxon>Streptophyta</taxon>
        <taxon>Embryophyta</taxon>
        <taxon>Tracheophyta</taxon>
        <taxon>Spermatophyta</taxon>
        <taxon>Pinopsida</taxon>
        <taxon>Pinidae</taxon>
        <taxon>Conifers II</taxon>
        <taxon>Cupressales</taxon>
        <taxon>Taxaceae</taxon>
        <taxon>Taxus</taxon>
    </lineage>
</organism>
<reference evidence="1 2" key="1">
    <citation type="journal article" date="2021" name="Nat. Plants">
        <title>The Taxus genome provides insights into paclitaxel biosynthesis.</title>
        <authorList>
            <person name="Xiong X."/>
            <person name="Gou J."/>
            <person name="Liao Q."/>
            <person name="Li Y."/>
            <person name="Zhou Q."/>
            <person name="Bi G."/>
            <person name="Li C."/>
            <person name="Du R."/>
            <person name="Wang X."/>
            <person name="Sun T."/>
            <person name="Guo L."/>
            <person name="Liang H."/>
            <person name="Lu P."/>
            <person name="Wu Y."/>
            <person name="Zhang Z."/>
            <person name="Ro D.K."/>
            <person name="Shang Y."/>
            <person name="Huang S."/>
            <person name="Yan J."/>
        </authorList>
    </citation>
    <scope>NUCLEOTIDE SEQUENCE [LARGE SCALE GENOMIC DNA]</scope>
    <source>
        <strain evidence="1">Ta-2019</strain>
    </source>
</reference>
<comment type="caution">
    <text evidence="1">The sequence shown here is derived from an EMBL/GenBank/DDBJ whole genome shotgun (WGS) entry which is preliminary data.</text>
</comment>
<feature type="non-terminal residue" evidence="1">
    <location>
        <position position="1"/>
    </location>
</feature>
<evidence type="ECO:0000313" key="1">
    <source>
        <dbReference type="EMBL" id="KAH9325620.1"/>
    </source>
</evidence>
<name>A0AA38GRP3_TAXCH</name>
<dbReference type="AlphaFoldDB" id="A0AA38GRP3"/>
<dbReference type="EMBL" id="JAHRHJ020000002">
    <property type="protein sequence ID" value="KAH9325620.1"/>
    <property type="molecule type" value="Genomic_DNA"/>
</dbReference>
<dbReference type="Proteomes" id="UP000824469">
    <property type="component" value="Unassembled WGS sequence"/>
</dbReference>
<proteinExistence type="predicted"/>
<sequence>SFSVLAISGPSMNLTPRSLLKETKEVHKDSEVLASLIKEGMVKGQASSLETLNGWISNNETLALDFPATSVGDKEEGKIVPEGLAPDLAPSNLAFSQEGLD</sequence>
<evidence type="ECO:0000313" key="2">
    <source>
        <dbReference type="Proteomes" id="UP000824469"/>
    </source>
</evidence>
<gene>
    <name evidence="1" type="ORF">KI387_005798</name>
</gene>
<protein>
    <submittedName>
        <fullName evidence="1">Uncharacterized protein</fullName>
    </submittedName>
</protein>
<keyword evidence="2" id="KW-1185">Reference proteome</keyword>